<sequence length="146" mass="15846">MIVAAIAALLLVAVLVNIALKIEDWSRDLSTNTAATAPDHQDERQRPIASTLPPSDLAKVVAAAIAPMSHWKLEEEKLSEQGAELHLTRTTGLMRYVDDIHVTIQLTPTGSLLSARSASRIGKGDLGQNPRNLRELLAAVKQQLKQ</sequence>
<gene>
    <name evidence="1" type="ordered locus">Psta_1663</name>
</gene>
<reference evidence="1 2" key="1">
    <citation type="journal article" date="2009" name="Stand. Genomic Sci.">
        <title>Complete genome sequence of Pirellula staleyi type strain (ATCC 27377).</title>
        <authorList>
            <person name="Clum A."/>
            <person name="Tindall B.J."/>
            <person name="Sikorski J."/>
            <person name="Ivanova N."/>
            <person name="Mavrommatis K."/>
            <person name="Lucas S."/>
            <person name="Glavina del Rio T."/>
            <person name="Nolan M."/>
            <person name="Chen F."/>
            <person name="Tice H."/>
            <person name="Pitluck S."/>
            <person name="Cheng J.F."/>
            <person name="Chertkov O."/>
            <person name="Brettin T."/>
            <person name="Han C."/>
            <person name="Detter J.C."/>
            <person name="Kuske C."/>
            <person name="Bruce D."/>
            <person name="Goodwin L."/>
            <person name="Ovchinikova G."/>
            <person name="Pati A."/>
            <person name="Mikhailova N."/>
            <person name="Chen A."/>
            <person name="Palaniappan K."/>
            <person name="Land M."/>
            <person name="Hauser L."/>
            <person name="Chang Y.J."/>
            <person name="Jeffries C.D."/>
            <person name="Chain P."/>
            <person name="Rohde M."/>
            <person name="Goker M."/>
            <person name="Bristow J."/>
            <person name="Eisen J.A."/>
            <person name="Markowitz V."/>
            <person name="Hugenholtz P."/>
            <person name="Kyrpides N.C."/>
            <person name="Klenk H.P."/>
            <person name="Lapidus A."/>
        </authorList>
    </citation>
    <scope>NUCLEOTIDE SEQUENCE [LARGE SCALE GENOMIC DNA]</scope>
    <source>
        <strain evidence="2">ATCC 27377 / DSM 6068 / ICPB 4128</strain>
    </source>
</reference>
<dbReference type="Proteomes" id="UP000001887">
    <property type="component" value="Chromosome"/>
</dbReference>
<dbReference type="InterPro" id="IPR010865">
    <property type="entry name" value="DUF1499"/>
</dbReference>
<keyword evidence="2" id="KW-1185">Reference proteome</keyword>
<dbReference type="HOGENOM" id="CLU_1775701_0_0_0"/>
<dbReference type="KEGG" id="psl:Psta_1663"/>
<organism evidence="1 2">
    <name type="scientific">Pirellula staleyi (strain ATCC 27377 / DSM 6068 / ICPB 4128)</name>
    <name type="common">Pirella staleyi</name>
    <dbReference type="NCBI Taxonomy" id="530564"/>
    <lineage>
        <taxon>Bacteria</taxon>
        <taxon>Pseudomonadati</taxon>
        <taxon>Planctomycetota</taxon>
        <taxon>Planctomycetia</taxon>
        <taxon>Pirellulales</taxon>
        <taxon>Pirellulaceae</taxon>
        <taxon>Pirellula</taxon>
    </lineage>
</organism>
<dbReference type="Pfam" id="PF07386">
    <property type="entry name" value="DUF1499"/>
    <property type="match status" value="1"/>
</dbReference>
<dbReference type="eggNOG" id="COG4446">
    <property type="taxonomic scope" value="Bacteria"/>
</dbReference>
<protein>
    <recommendedName>
        <fullName evidence="3">DUF1499 domain-containing protein</fullName>
    </recommendedName>
</protein>
<dbReference type="STRING" id="530564.Psta_1663"/>
<proteinExistence type="predicted"/>
<evidence type="ECO:0008006" key="3">
    <source>
        <dbReference type="Google" id="ProtNLM"/>
    </source>
</evidence>
<evidence type="ECO:0000313" key="1">
    <source>
        <dbReference type="EMBL" id="ADB16338.1"/>
    </source>
</evidence>
<name>D2QYC4_PIRSD</name>
<evidence type="ECO:0000313" key="2">
    <source>
        <dbReference type="Proteomes" id="UP000001887"/>
    </source>
</evidence>
<accession>D2QYC4</accession>
<dbReference type="EMBL" id="CP001848">
    <property type="protein sequence ID" value="ADB16338.1"/>
    <property type="molecule type" value="Genomic_DNA"/>
</dbReference>
<dbReference type="AlphaFoldDB" id="D2QYC4"/>